<dbReference type="InterPro" id="IPR020056">
    <property type="entry name" value="Rbsml_bL25/Gln-tRNA_synth_N"/>
</dbReference>
<accession>A0A2Z2NYL1</accession>
<evidence type="ECO:0000256" key="5">
    <source>
        <dbReference type="HAMAP-Rule" id="MF_01334"/>
    </source>
</evidence>
<feature type="domain" description="Large ribosomal subunit protein bL25 L25" evidence="7">
    <location>
        <begin position="9"/>
        <end position="96"/>
    </location>
</feature>
<dbReference type="RefSeq" id="WP_088917569.1">
    <property type="nucleotide sequence ID" value="NZ_CP018632.1"/>
</dbReference>
<dbReference type="KEGG" id="gai:IMCC3135_10705"/>
<dbReference type="Gene3D" id="2.170.120.20">
    <property type="entry name" value="Ribosomal protein L25, beta domain"/>
    <property type="match status" value="1"/>
</dbReference>
<evidence type="ECO:0000256" key="6">
    <source>
        <dbReference type="SAM" id="MobiDB-lite"/>
    </source>
</evidence>
<dbReference type="OrthoDB" id="9806411at2"/>
<name>A0A2Z2NYL1_9GAMM</name>
<comment type="similarity">
    <text evidence="5">Belongs to the bacterial ribosomal protein bL25 family. CTC subfamily.</text>
</comment>
<dbReference type="Pfam" id="PF14693">
    <property type="entry name" value="Ribosomal_TL5_C"/>
    <property type="match status" value="1"/>
</dbReference>
<evidence type="ECO:0000256" key="1">
    <source>
        <dbReference type="ARBA" id="ARBA00022730"/>
    </source>
</evidence>
<dbReference type="GO" id="GO:0022625">
    <property type="term" value="C:cytosolic large ribosomal subunit"/>
    <property type="evidence" value="ECO:0007669"/>
    <property type="project" value="TreeGrafter"/>
</dbReference>
<dbReference type="NCBIfam" id="NF004128">
    <property type="entry name" value="PRK05618.1-2"/>
    <property type="match status" value="1"/>
</dbReference>
<evidence type="ECO:0000256" key="4">
    <source>
        <dbReference type="ARBA" id="ARBA00023274"/>
    </source>
</evidence>
<dbReference type="EMBL" id="CP018632">
    <property type="protein sequence ID" value="ASJ72234.1"/>
    <property type="molecule type" value="Genomic_DNA"/>
</dbReference>
<dbReference type="InterPro" id="IPR020057">
    <property type="entry name" value="Ribosomal_bL25_b-dom"/>
</dbReference>
<evidence type="ECO:0000313" key="10">
    <source>
        <dbReference type="Proteomes" id="UP000250079"/>
    </source>
</evidence>
<keyword evidence="1 5" id="KW-0699">rRNA-binding</keyword>
<reference evidence="9 10" key="1">
    <citation type="submission" date="2016-12" db="EMBL/GenBank/DDBJ databases">
        <authorList>
            <person name="Song W.-J."/>
            <person name="Kurnit D.M."/>
        </authorList>
    </citation>
    <scope>NUCLEOTIDE SEQUENCE [LARGE SCALE GENOMIC DNA]</scope>
    <source>
        <strain evidence="9 10">IMCC3135</strain>
    </source>
</reference>
<protein>
    <recommendedName>
        <fullName evidence="5">Large ribosomal subunit protein bL25</fullName>
    </recommendedName>
    <alternativeName>
        <fullName evidence="5">General stress protein CTC</fullName>
    </alternativeName>
</protein>
<dbReference type="NCBIfam" id="NF004130">
    <property type="entry name" value="PRK05618.1-5"/>
    <property type="match status" value="1"/>
</dbReference>
<dbReference type="InterPro" id="IPR020930">
    <property type="entry name" value="Ribosomal_uL5_bac-type"/>
</dbReference>
<comment type="subunit">
    <text evidence="5">Part of the 50S ribosomal subunit; part of the 5S rRNA/L5/L18/L25 subcomplex. Contacts the 5S rRNA. Binds to the 5S rRNA independently of L5 and L18.</text>
</comment>
<dbReference type="GO" id="GO:0003735">
    <property type="term" value="F:structural constituent of ribosome"/>
    <property type="evidence" value="ECO:0007669"/>
    <property type="project" value="InterPro"/>
</dbReference>
<keyword evidence="10" id="KW-1185">Reference proteome</keyword>
<evidence type="ECO:0000259" key="7">
    <source>
        <dbReference type="Pfam" id="PF01386"/>
    </source>
</evidence>
<dbReference type="GO" id="GO:0008097">
    <property type="term" value="F:5S rRNA binding"/>
    <property type="evidence" value="ECO:0007669"/>
    <property type="project" value="InterPro"/>
</dbReference>
<dbReference type="PANTHER" id="PTHR33284">
    <property type="entry name" value="RIBOSOMAL PROTEIN L25/GLN-TRNA SYNTHETASE, ANTI-CODON-BINDING DOMAIN-CONTAINING PROTEIN"/>
    <property type="match status" value="1"/>
</dbReference>
<dbReference type="InterPro" id="IPR020055">
    <property type="entry name" value="Ribosomal_bL25_short"/>
</dbReference>
<dbReference type="HAMAP" id="MF_01334">
    <property type="entry name" value="Ribosomal_bL25_CTC"/>
    <property type="match status" value="1"/>
</dbReference>
<feature type="domain" description="Large ribosomal subunit protein bL25 beta" evidence="8">
    <location>
        <begin position="105"/>
        <end position="195"/>
    </location>
</feature>
<evidence type="ECO:0000313" key="9">
    <source>
        <dbReference type="EMBL" id="ASJ72234.1"/>
    </source>
</evidence>
<dbReference type="Pfam" id="PF01386">
    <property type="entry name" value="Ribosomal_L25p"/>
    <property type="match status" value="1"/>
</dbReference>
<comment type="function">
    <text evidence="5">This is one of the proteins that binds to the 5S RNA in the ribosome where it forms part of the central protuberance.</text>
</comment>
<dbReference type="AlphaFoldDB" id="A0A2Z2NYL1"/>
<dbReference type="InterPro" id="IPR029751">
    <property type="entry name" value="Ribosomal_L25_dom"/>
</dbReference>
<dbReference type="Gene3D" id="2.40.240.10">
    <property type="entry name" value="Ribosomal Protein L25, Chain P"/>
    <property type="match status" value="1"/>
</dbReference>
<dbReference type="InterPro" id="IPR011035">
    <property type="entry name" value="Ribosomal_bL25/Gln-tRNA_synth"/>
</dbReference>
<organism evidence="9 10">
    <name type="scientific">Granulosicoccus antarcticus IMCC3135</name>
    <dbReference type="NCBI Taxonomy" id="1192854"/>
    <lineage>
        <taxon>Bacteria</taxon>
        <taxon>Pseudomonadati</taxon>
        <taxon>Pseudomonadota</taxon>
        <taxon>Gammaproteobacteria</taxon>
        <taxon>Chromatiales</taxon>
        <taxon>Granulosicoccaceae</taxon>
        <taxon>Granulosicoccus</taxon>
    </lineage>
</organism>
<gene>
    <name evidence="5 9" type="primary">rplY</name>
    <name evidence="5" type="synonym">ctc</name>
    <name evidence="9" type="ORF">IMCC3135_10705</name>
</gene>
<evidence type="ECO:0000256" key="3">
    <source>
        <dbReference type="ARBA" id="ARBA00022980"/>
    </source>
</evidence>
<dbReference type="GO" id="GO:0006412">
    <property type="term" value="P:translation"/>
    <property type="evidence" value="ECO:0007669"/>
    <property type="project" value="UniProtKB-UniRule"/>
</dbReference>
<feature type="region of interest" description="Disordered" evidence="6">
    <location>
        <begin position="194"/>
        <end position="218"/>
    </location>
</feature>
<feature type="compositionally biased region" description="Low complexity" evidence="6">
    <location>
        <begin position="207"/>
        <end position="218"/>
    </location>
</feature>
<dbReference type="Proteomes" id="UP000250079">
    <property type="component" value="Chromosome"/>
</dbReference>
<evidence type="ECO:0000259" key="8">
    <source>
        <dbReference type="Pfam" id="PF14693"/>
    </source>
</evidence>
<sequence>MSDENISVNATSRSVFGKGASRRLRRDNMVPAILYGADKEPQAIQLKANEVFKHLESEAFYSQLLSVSVDGGEPVRSLLKDVQRHPYKQQILHMDFVRVVAGAELQVSVSLHFTNEDASVGVKSGGIISHTDNEVLIACLPRHIPEYIEVDMSNMNIGDSVHLSSLVLPEGVRLVDLHEAGDDSDRQVAAVNAPRVEAEPSEDDDAAPAASAEDGAAE</sequence>
<dbReference type="NCBIfam" id="TIGR00731">
    <property type="entry name" value="bL25_bact_ctc"/>
    <property type="match status" value="1"/>
</dbReference>
<dbReference type="InterPro" id="IPR001021">
    <property type="entry name" value="Ribosomal_bL25_long"/>
</dbReference>
<keyword evidence="2 5" id="KW-0694">RNA-binding</keyword>
<dbReference type="InterPro" id="IPR037121">
    <property type="entry name" value="Ribosomal_bL25_C"/>
</dbReference>
<dbReference type="SUPFAM" id="SSF50715">
    <property type="entry name" value="Ribosomal protein L25-like"/>
    <property type="match status" value="1"/>
</dbReference>
<proteinExistence type="inferred from homology"/>
<keyword evidence="3 5" id="KW-0689">Ribosomal protein</keyword>
<dbReference type="CDD" id="cd00495">
    <property type="entry name" value="Ribosomal_L25_TL5_CTC"/>
    <property type="match status" value="1"/>
</dbReference>
<dbReference type="HAMAP" id="MF_01336">
    <property type="entry name" value="Ribosomal_bL25"/>
    <property type="match status" value="1"/>
</dbReference>
<dbReference type="NCBIfam" id="NF004612">
    <property type="entry name" value="PRK05943.1"/>
    <property type="match status" value="1"/>
</dbReference>
<dbReference type="PANTHER" id="PTHR33284:SF1">
    <property type="entry name" value="RIBOSOMAL PROTEIN L25_GLN-TRNA SYNTHETASE, ANTI-CODON-BINDING DOMAIN-CONTAINING PROTEIN"/>
    <property type="match status" value="1"/>
</dbReference>
<evidence type="ECO:0000256" key="2">
    <source>
        <dbReference type="ARBA" id="ARBA00022884"/>
    </source>
</evidence>
<keyword evidence="4 5" id="KW-0687">Ribonucleoprotein</keyword>